<accession>A0A6J7I3K0</accession>
<gene>
    <name evidence="2" type="ORF">UFOPK3720_00437</name>
</gene>
<dbReference type="SMART" id="SM00842">
    <property type="entry name" value="FtsA"/>
    <property type="match status" value="1"/>
</dbReference>
<organism evidence="2">
    <name type="scientific">freshwater metagenome</name>
    <dbReference type="NCBI Taxonomy" id="449393"/>
    <lineage>
        <taxon>unclassified sequences</taxon>
        <taxon>metagenomes</taxon>
        <taxon>ecological metagenomes</taxon>
    </lineage>
</organism>
<dbReference type="AlphaFoldDB" id="A0A6J7I3K0"/>
<evidence type="ECO:0000313" key="2">
    <source>
        <dbReference type="EMBL" id="CAB4925251.1"/>
    </source>
</evidence>
<dbReference type="EMBL" id="CAFBNB010000058">
    <property type="protein sequence ID" value="CAB4925251.1"/>
    <property type="molecule type" value="Genomic_DNA"/>
</dbReference>
<dbReference type="InterPro" id="IPR050696">
    <property type="entry name" value="FtsA/MreB"/>
</dbReference>
<sequence>MSVSRFVGLDLGTSGIRAVEARWHRDHYQIKRAAEVDLPEGCLLNGVILDADSVVKALRHLWRKGRFSTRKVAFAVTDTSVITRQLELPWMPADDFRTALKYQVGDALPVDLATVEVDFEPIAEFQVTDQHGQVNDMLQFLLVAANKEVLSGVSEVLLRARLEPIVADTSAFALIRAACGGVLAQDRPLEAIVDIGADALTVVIHQGGLPRFIRAMPNQGGDIVIMSVASTMDLTIDEATDLVWRTGLNGPPPVVTPVPESSVFGLLASTQEVTVDPQVKRAMAVINPWATTLVGAIRDSLDYFASTGQQEQVARMSLAGRTAHLPGLAERVTTELRVPIDFLDPFASARATGRLSGIDTRALSVATGLSMGA</sequence>
<dbReference type="PANTHER" id="PTHR32432:SF3">
    <property type="entry name" value="ETHANOLAMINE UTILIZATION PROTEIN EUTJ"/>
    <property type="match status" value="1"/>
</dbReference>
<protein>
    <submittedName>
        <fullName evidence="2">Unannotated protein</fullName>
    </submittedName>
</protein>
<dbReference type="InterPro" id="IPR005883">
    <property type="entry name" value="PilM"/>
</dbReference>
<dbReference type="Gene3D" id="3.30.420.40">
    <property type="match status" value="2"/>
</dbReference>
<dbReference type="SUPFAM" id="SSF53067">
    <property type="entry name" value="Actin-like ATPase domain"/>
    <property type="match status" value="2"/>
</dbReference>
<dbReference type="Gene3D" id="3.30.1490.300">
    <property type="match status" value="1"/>
</dbReference>
<dbReference type="NCBIfam" id="TIGR01175">
    <property type="entry name" value="pilM"/>
    <property type="match status" value="1"/>
</dbReference>
<dbReference type="PANTHER" id="PTHR32432">
    <property type="entry name" value="CELL DIVISION PROTEIN FTSA-RELATED"/>
    <property type="match status" value="1"/>
</dbReference>
<reference evidence="2" key="1">
    <citation type="submission" date="2020-05" db="EMBL/GenBank/DDBJ databases">
        <authorList>
            <person name="Chiriac C."/>
            <person name="Salcher M."/>
            <person name="Ghai R."/>
            <person name="Kavagutti S V."/>
        </authorList>
    </citation>
    <scope>NUCLEOTIDE SEQUENCE</scope>
</reference>
<dbReference type="InterPro" id="IPR003494">
    <property type="entry name" value="SHS2_FtsA"/>
</dbReference>
<dbReference type="GO" id="GO:0051301">
    <property type="term" value="P:cell division"/>
    <property type="evidence" value="ECO:0007669"/>
    <property type="project" value="InterPro"/>
</dbReference>
<dbReference type="Pfam" id="PF11104">
    <property type="entry name" value="PilM_2"/>
    <property type="match status" value="2"/>
</dbReference>
<evidence type="ECO:0000259" key="1">
    <source>
        <dbReference type="SMART" id="SM00842"/>
    </source>
</evidence>
<dbReference type="PIRSF" id="PIRSF019169">
    <property type="entry name" value="PilM"/>
    <property type="match status" value="1"/>
</dbReference>
<dbReference type="InterPro" id="IPR043129">
    <property type="entry name" value="ATPase_NBD"/>
</dbReference>
<name>A0A6J7I3K0_9ZZZZ</name>
<proteinExistence type="predicted"/>
<feature type="domain" description="SHS2" evidence="1">
    <location>
        <begin position="6"/>
        <end position="178"/>
    </location>
</feature>
<dbReference type="CDD" id="cd24049">
    <property type="entry name" value="ASKHA_NBD_PilM"/>
    <property type="match status" value="1"/>
</dbReference>